<dbReference type="EMBL" id="JANUCQ010000004">
    <property type="protein sequence ID" value="MCS3922736.1"/>
    <property type="molecule type" value="Genomic_DNA"/>
</dbReference>
<evidence type="ECO:0000256" key="3">
    <source>
        <dbReference type="SAM" id="Phobius"/>
    </source>
</evidence>
<dbReference type="GO" id="GO:0008233">
    <property type="term" value="F:peptidase activity"/>
    <property type="evidence" value="ECO:0007669"/>
    <property type="project" value="UniProtKB-KW"/>
</dbReference>
<feature type="compositionally biased region" description="Basic residues" evidence="2">
    <location>
        <begin position="360"/>
        <end position="371"/>
    </location>
</feature>
<keyword evidence="6" id="KW-1185">Reference proteome</keyword>
<feature type="region of interest" description="Disordered" evidence="2">
    <location>
        <begin position="1"/>
        <end position="31"/>
    </location>
</feature>
<dbReference type="RefSeq" id="WP_259052372.1">
    <property type="nucleotide sequence ID" value="NZ_JANUCQ010000004.1"/>
</dbReference>
<evidence type="ECO:0000259" key="4">
    <source>
        <dbReference type="Pfam" id="PF04473"/>
    </source>
</evidence>
<keyword evidence="3" id="KW-0812">Transmembrane</keyword>
<dbReference type="InterPro" id="IPR011990">
    <property type="entry name" value="TPR-like_helical_dom_sf"/>
</dbReference>
<keyword evidence="3" id="KW-1133">Transmembrane helix</keyword>
<proteinExistence type="inferred from homology"/>
<accession>A0ABT2EYX1</accession>
<evidence type="ECO:0000256" key="2">
    <source>
        <dbReference type="SAM" id="MobiDB-lite"/>
    </source>
</evidence>
<feature type="region of interest" description="Disordered" evidence="2">
    <location>
        <begin position="323"/>
        <end position="376"/>
    </location>
</feature>
<feature type="domain" description="Transglutaminase-like" evidence="4">
    <location>
        <begin position="500"/>
        <end position="611"/>
    </location>
</feature>
<dbReference type="InterPro" id="IPR007562">
    <property type="entry name" value="Transglutaminase-like_domain"/>
</dbReference>
<dbReference type="SUPFAM" id="SSF48452">
    <property type="entry name" value="TPR-like"/>
    <property type="match status" value="1"/>
</dbReference>
<sequence>MLKNKLKEKKTVNKSNTLNNPINLDNLNNENNENNLESINRMLKEDPDNICVLKEKTKILIKFENYDEASSVLAKISEMCPNDILVNIYFAVIAYATKDYGLCRKKIQNVMDITYSEENLKQECSCNNIKCEECDTCIGKSNLNNQKEYDNFVDLDDYLTYYISEFEDSLPEFKNFYKCEIYSQRMQNLLETHKYSMALQYAKKLFKITKSNEYAKLIEDISVKKLEQENKSFLLKDVEYLQKDIKYGIYFKDYENALKNIDKLLGNKDYLVYIDVPYYKKLIEKINFEREKINNGLKNNLIRTYNNEELIYQNVAILSTGDENDTGNKTSVTKTTNNIKNSSNTTNDNINLDRDYKKQNQIKKKNKKTRNSSKNPSITEKYFFNIKNTQKEYENTIPKNKIYNKFELSKLLNFNQILFFGVILLILAMVSLNTINSMDNHIIPTDMDTFNNKIVNSEIAPYGTYLDYNTNEKYEEYDYIYSYLQPRYVNELKGIDKLNDLKSSNDLITATNLLNYERKNFKYTPAPNSDYVPKTPLEFYKAREGNHLDYTIFNSAYLSSNGIPTYILIVTQKDIKYSFAVMEFNNTYYTMDTNSSLTNFENHIDNFQKIEYIEVYRVILEEESTKLLELDAVEEMLANEYMPSGTENVATFDLNNDLRQTNIKVDENLPNYEYNVTKMELANYSKVESKKYYFGDICPELRCSYVAYIENEILNYPNSKAVYAVFEKNSDENKYKYPYVLKIYLGY</sequence>
<name>A0ABT2EYX1_METVO</name>
<keyword evidence="3" id="KW-0472">Membrane</keyword>
<keyword evidence="5" id="KW-0378">Hydrolase</keyword>
<protein>
    <submittedName>
        <fullName evidence="5">Zn-dependent protease</fullName>
    </submittedName>
</protein>
<feature type="compositionally biased region" description="Low complexity" evidence="2">
    <location>
        <begin position="13"/>
        <end position="31"/>
    </location>
</feature>
<reference evidence="5" key="1">
    <citation type="submission" date="2022-08" db="EMBL/GenBank/DDBJ databases">
        <title>Genomic Encyclopedia of Type Strains, Phase V (KMG-V): Genome sequencing to study the core and pangenomes of soil and plant-associated prokaryotes.</title>
        <authorList>
            <person name="Whitman W."/>
        </authorList>
    </citation>
    <scope>NUCLEOTIDE SEQUENCE</scope>
    <source>
        <strain evidence="5">PS</strain>
    </source>
</reference>
<evidence type="ECO:0000313" key="6">
    <source>
        <dbReference type="Proteomes" id="UP001140258"/>
    </source>
</evidence>
<evidence type="ECO:0000313" key="5">
    <source>
        <dbReference type="EMBL" id="MCS3922736.1"/>
    </source>
</evidence>
<dbReference type="Gene3D" id="1.25.40.10">
    <property type="entry name" value="Tetratricopeptide repeat domain"/>
    <property type="match status" value="1"/>
</dbReference>
<dbReference type="GO" id="GO:0006508">
    <property type="term" value="P:proteolysis"/>
    <property type="evidence" value="ECO:0007669"/>
    <property type="project" value="UniProtKB-KW"/>
</dbReference>
<comment type="caution">
    <text evidence="5">The sequence shown here is derived from an EMBL/GenBank/DDBJ whole genome shotgun (WGS) entry which is preliminary data.</text>
</comment>
<dbReference type="Pfam" id="PF04473">
    <property type="entry name" value="DUF553"/>
    <property type="match status" value="1"/>
</dbReference>
<feature type="transmembrane region" description="Helical" evidence="3">
    <location>
        <begin position="411"/>
        <end position="432"/>
    </location>
</feature>
<dbReference type="Proteomes" id="UP001140258">
    <property type="component" value="Unassembled WGS sequence"/>
</dbReference>
<keyword evidence="5" id="KW-0645">Protease</keyword>
<gene>
    <name evidence="5" type="ORF">M2325_001446</name>
</gene>
<comment type="similarity">
    <text evidence="1">Belongs to the UPF0252 family.</text>
</comment>
<evidence type="ECO:0000256" key="1">
    <source>
        <dbReference type="ARBA" id="ARBA00007458"/>
    </source>
</evidence>
<feature type="compositionally biased region" description="Low complexity" evidence="2">
    <location>
        <begin position="328"/>
        <end position="350"/>
    </location>
</feature>
<organism evidence="5 6">
    <name type="scientific">Methanococcus voltae PS</name>
    <dbReference type="NCBI Taxonomy" id="523842"/>
    <lineage>
        <taxon>Archaea</taxon>
        <taxon>Methanobacteriati</taxon>
        <taxon>Methanobacteriota</taxon>
        <taxon>Methanomada group</taxon>
        <taxon>Methanococci</taxon>
        <taxon>Methanococcales</taxon>
        <taxon>Methanococcaceae</taxon>
        <taxon>Methanococcus</taxon>
    </lineage>
</organism>